<comment type="similarity">
    <text evidence="2">Belongs to the TerC family.</text>
</comment>
<dbReference type="NCBIfam" id="TIGR03717">
    <property type="entry name" value="R_switched_YjbE"/>
    <property type="match status" value="1"/>
</dbReference>
<organism evidence="7 8">
    <name type="scientific">Thermodesulfitimonas autotrophica</name>
    <dbReference type="NCBI Taxonomy" id="1894989"/>
    <lineage>
        <taxon>Bacteria</taxon>
        <taxon>Bacillati</taxon>
        <taxon>Bacillota</taxon>
        <taxon>Clostridia</taxon>
        <taxon>Thermoanaerobacterales</taxon>
        <taxon>Thermoanaerobacteraceae</taxon>
        <taxon>Thermodesulfitimonas</taxon>
    </lineage>
</organism>
<comment type="caution">
    <text evidence="7">The sequence shown here is derived from an EMBL/GenBank/DDBJ whole genome shotgun (WGS) entry which is preliminary data.</text>
</comment>
<evidence type="ECO:0000256" key="6">
    <source>
        <dbReference type="SAM" id="Phobius"/>
    </source>
</evidence>
<feature type="transmembrane region" description="Helical" evidence="6">
    <location>
        <begin position="6"/>
        <end position="27"/>
    </location>
</feature>
<gene>
    <name evidence="7" type="ORF">EDD75_0588</name>
</gene>
<evidence type="ECO:0000256" key="4">
    <source>
        <dbReference type="ARBA" id="ARBA00022989"/>
    </source>
</evidence>
<evidence type="ECO:0000313" key="7">
    <source>
        <dbReference type="EMBL" id="RPF49765.1"/>
    </source>
</evidence>
<dbReference type="Proteomes" id="UP000282654">
    <property type="component" value="Unassembled WGS sequence"/>
</dbReference>
<dbReference type="OrthoDB" id="5295733at2"/>
<evidence type="ECO:0000256" key="1">
    <source>
        <dbReference type="ARBA" id="ARBA00004141"/>
    </source>
</evidence>
<evidence type="ECO:0000313" key="8">
    <source>
        <dbReference type="Proteomes" id="UP000282654"/>
    </source>
</evidence>
<evidence type="ECO:0000256" key="3">
    <source>
        <dbReference type="ARBA" id="ARBA00022692"/>
    </source>
</evidence>
<feature type="transmembrane region" description="Helical" evidence="6">
    <location>
        <begin position="194"/>
        <end position="212"/>
    </location>
</feature>
<dbReference type="GO" id="GO:0016020">
    <property type="term" value="C:membrane"/>
    <property type="evidence" value="ECO:0007669"/>
    <property type="project" value="UniProtKB-SubCell"/>
</dbReference>
<name>A0A3N5BV44_9THEO</name>
<keyword evidence="8" id="KW-1185">Reference proteome</keyword>
<proteinExistence type="inferred from homology"/>
<feature type="transmembrane region" description="Helical" evidence="6">
    <location>
        <begin position="64"/>
        <end position="85"/>
    </location>
</feature>
<protein>
    <submittedName>
        <fullName evidence="7">YjbE family integral membrane protein</fullName>
    </submittedName>
</protein>
<keyword evidence="4 6" id="KW-1133">Transmembrane helix</keyword>
<feature type="transmembrane region" description="Helical" evidence="6">
    <location>
        <begin position="163"/>
        <end position="188"/>
    </location>
</feature>
<keyword evidence="3 6" id="KW-0812">Transmembrane</keyword>
<dbReference type="InterPro" id="IPR022301">
    <property type="entry name" value="Integral_membrane_YjbE"/>
</dbReference>
<feature type="transmembrane region" description="Helical" evidence="6">
    <location>
        <begin position="133"/>
        <end position="156"/>
    </location>
</feature>
<feature type="transmembrane region" description="Helical" evidence="6">
    <location>
        <begin position="39"/>
        <end position="58"/>
    </location>
</feature>
<evidence type="ECO:0000256" key="2">
    <source>
        <dbReference type="ARBA" id="ARBA00007511"/>
    </source>
</evidence>
<keyword evidence="5 6" id="KW-0472">Membrane</keyword>
<dbReference type="PANTHER" id="PTHR30238">
    <property type="entry name" value="MEMBRANE BOUND PREDICTED REDOX MODULATOR"/>
    <property type="match status" value="1"/>
</dbReference>
<sequence length="242" mass="26221">MEPLFLGAFEIALIDLVLAGDNACVIAMAVRRLRGRQRFAGIVLGAAAAVILRVSLTFVASKLILLSFLKLIGGLLVLWIAVKLLRENAACEVDGREAGSLVEAVRLIVVADFVMSTDNVLAIAAVARGNLPLLLFGLGLSIPLVVCGSSFLCLLMDRFPVTAYIAAAILGKVGGELMVTDPFVWQFYRVPHEMELAVELLCAVGVIIVAQWQNRRRARTKTISWSAPTRRAKSGVSAWRRH</sequence>
<evidence type="ECO:0000256" key="5">
    <source>
        <dbReference type="ARBA" id="ARBA00023136"/>
    </source>
</evidence>
<dbReference type="RefSeq" id="WP_123927738.1">
    <property type="nucleotide sequence ID" value="NZ_RKRE01000001.1"/>
</dbReference>
<reference evidence="7 8" key="1">
    <citation type="submission" date="2018-11" db="EMBL/GenBank/DDBJ databases">
        <title>Genomic Encyclopedia of Type Strains, Phase IV (KMG-IV): sequencing the most valuable type-strain genomes for metagenomic binning, comparative biology and taxonomic classification.</title>
        <authorList>
            <person name="Goeker M."/>
        </authorList>
    </citation>
    <scope>NUCLEOTIDE SEQUENCE [LARGE SCALE GENOMIC DNA]</scope>
    <source>
        <strain evidence="7 8">DSM 102936</strain>
    </source>
</reference>
<feature type="transmembrane region" description="Helical" evidence="6">
    <location>
        <begin position="105"/>
        <end position="127"/>
    </location>
</feature>
<dbReference type="Pfam" id="PF03741">
    <property type="entry name" value="TerC"/>
    <property type="match status" value="1"/>
</dbReference>
<dbReference type="AlphaFoldDB" id="A0A3N5BV44"/>
<dbReference type="EMBL" id="RKRE01000001">
    <property type="protein sequence ID" value="RPF49765.1"/>
    <property type="molecule type" value="Genomic_DNA"/>
</dbReference>
<dbReference type="InterPro" id="IPR005496">
    <property type="entry name" value="Integral_membrane_TerC"/>
</dbReference>
<accession>A0A3N5BV44</accession>
<comment type="subcellular location">
    <subcellularLocation>
        <location evidence="1">Membrane</location>
        <topology evidence="1">Multi-pass membrane protein</topology>
    </subcellularLocation>
</comment>
<dbReference type="PANTHER" id="PTHR30238:SF4">
    <property type="entry name" value="SLL1022 PROTEIN"/>
    <property type="match status" value="1"/>
</dbReference>